<evidence type="ECO:0000313" key="2">
    <source>
        <dbReference type="EMBL" id="GLS67958.1"/>
    </source>
</evidence>
<name>A0A512J9V8_9HYPH</name>
<reference evidence="2" key="4">
    <citation type="submission" date="2023-01" db="EMBL/GenBank/DDBJ databases">
        <title>Draft genome sequence of Methylobacterium oxalidis strain NBRC 107715.</title>
        <authorList>
            <person name="Sun Q."/>
            <person name="Mori K."/>
        </authorList>
    </citation>
    <scope>NUCLEOTIDE SEQUENCE</scope>
    <source>
        <strain evidence="2">NBRC 107715</strain>
    </source>
</reference>
<accession>A0A512J9V8</accession>
<reference evidence="1 3" key="3">
    <citation type="submission" date="2019-07" db="EMBL/GenBank/DDBJ databases">
        <title>Whole genome shotgun sequence of Methylobacterium oxalidis NBRC 107715.</title>
        <authorList>
            <person name="Hosoyama A."/>
            <person name="Uohara A."/>
            <person name="Ohji S."/>
            <person name="Ichikawa N."/>
        </authorList>
    </citation>
    <scope>NUCLEOTIDE SEQUENCE [LARGE SCALE GENOMIC DNA]</scope>
    <source>
        <strain evidence="1 3">NBRC 107715</strain>
    </source>
</reference>
<proteinExistence type="predicted"/>
<organism evidence="1 3">
    <name type="scientific">Methylobacterium oxalidis</name>
    <dbReference type="NCBI Taxonomy" id="944322"/>
    <lineage>
        <taxon>Bacteria</taxon>
        <taxon>Pseudomonadati</taxon>
        <taxon>Pseudomonadota</taxon>
        <taxon>Alphaproteobacteria</taxon>
        <taxon>Hyphomicrobiales</taxon>
        <taxon>Methylobacteriaceae</taxon>
        <taxon>Methylobacterium</taxon>
    </lineage>
</organism>
<keyword evidence="4" id="KW-1185">Reference proteome</keyword>
<dbReference type="AlphaFoldDB" id="A0A512J9V8"/>
<evidence type="ECO:0000313" key="1">
    <source>
        <dbReference type="EMBL" id="GEP06750.1"/>
    </source>
</evidence>
<evidence type="ECO:0000313" key="4">
    <source>
        <dbReference type="Proteomes" id="UP001156856"/>
    </source>
</evidence>
<evidence type="ECO:0000313" key="3">
    <source>
        <dbReference type="Proteomes" id="UP000321960"/>
    </source>
</evidence>
<sequence length="69" mass="7184">MPGSGSDALASNDRITFELDPCAAAPLSDTERAEIEDLAAQPEATIDTSDLPPLGEAFLTNAVRDPVRG</sequence>
<comment type="caution">
    <text evidence="1">The sequence shown here is derived from an EMBL/GenBank/DDBJ whole genome shotgun (WGS) entry which is preliminary data.</text>
</comment>
<reference evidence="4" key="2">
    <citation type="journal article" date="2019" name="Int. J. Syst. Evol. Microbiol.">
        <title>The Global Catalogue of Microorganisms (GCM) 10K type strain sequencing project: providing services to taxonomists for standard genome sequencing and annotation.</title>
        <authorList>
            <consortium name="The Broad Institute Genomics Platform"/>
            <consortium name="The Broad Institute Genome Sequencing Center for Infectious Disease"/>
            <person name="Wu L."/>
            <person name="Ma J."/>
        </authorList>
    </citation>
    <scope>NUCLEOTIDE SEQUENCE [LARGE SCALE GENOMIC DNA]</scope>
    <source>
        <strain evidence="4">NBRC 107715</strain>
    </source>
</reference>
<dbReference type="EMBL" id="BSPK01000118">
    <property type="protein sequence ID" value="GLS67958.1"/>
    <property type="molecule type" value="Genomic_DNA"/>
</dbReference>
<gene>
    <name evidence="2" type="ORF">GCM10007888_63430</name>
    <name evidence="1" type="ORF">MOX02_47880</name>
</gene>
<dbReference type="EMBL" id="BJZU01000121">
    <property type="protein sequence ID" value="GEP06750.1"/>
    <property type="molecule type" value="Genomic_DNA"/>
</dbReference>
<reference evidence="2" key="1">
    <citation type="journal article" date="2014" name="Int. J. Syst. Evol. Microbiol.">
        <title>Complete genome of a new Firmicutes species belonging to the dominant human colonic microbiota ('Ruminococcus bicirculans') reveals two chromosomes and a selective capacity to utilize plant glucans.</title>
        <authorList>
            <consortium name="NISC Comparative Sequencing Program"/>
            <person name="Wegmann U."/>
            <person name="Louis P."/>
            <person name="Goesmann A."/>
            <person name="Henrissat B."/>
            <person name="Duncan S.H."/>
            <person name="Flint H.J."/>
        </authorList>
    </citation>
    <scope>NUCLEOTIDE SEQUENCE</scope>
    <source>
        <strain evidence="2">NBRC 107715</strain>
    </source>
</reference>
<dbReference type="RefSeq" id="WP_147028265.1">
    <property type="nucleotide sequence ID" value="NZ_BJZU01000121.1"/>
</dbReference>
<protein>
    <submittedName>
        <fullName evidence="1">Uncharacterized protein</fullName>
    </submittedName>
</protein>
<dbReference type="Proteomes" id="UP001156856">
    <property type="component" value="Unassembled WGS sequence"/>
</dbReference>
<dbReference type="Proteomes" id="UP000321960">
    <property type="component" value="Unassembled WGS sequence"/>
</dbReference>
<dbReference type="OrthoDB" id="361944at2"/>